<dbReference type="SUPFAM" id="SSF50978">
    <property type="entry name" value="WD40 repeat-like"/>
    <property type="match status" value="1"/>
</dbReference>
<evidence type="ECO:0000313" key="11">
    <source>
        <dbReference type="Proteomes" id="UP000759537"/>
    </source>
</evidence>
<feature type="region of interest" description="Disordered" evidence="8">
    <location>
        <begin position="168"/>
        <end position="206"/>
    </location>
</feature>
<dbReference type="InterPro" id="IPR002933">
    <property type="entry name" value="Peptidase_M20"/>
</dbReference>
<dbReference type="PRINTS" id="PR00320">
    <property type="entry name" value="GPROTEINBRPT"/>
</dbReference>
<evidence type="ECO:0000256" key="3">
    <source>
        <dbReference type="ARBA" id="ARBA00022670"/>
    </source>
</evidence>
<dbReference type="SUPFAM" id="SSF55031">
    <property type="entry name" value="Bacterial exopeptidase dimerisation domain"/>
    <property type="match status" value="1"/>
</dbReference>
<keyword evidence="11" id="KW-1185">Reference proteome</keyword>
<evidence type="ECO:0000256" key="5">
    <source>
        <dbReference type="ARBA" id="ARBA00022737"/>
    </source>
</evidence>
<dbReference type="PROSITE" id="PS50082">
    <property type="entry name" value="WD_REPEATS_2"/>
    <property type="match status" value="3"/>
</dbReference>
<evidence type="ECO:0000256" key="4">
    <source>
        <dbReference type="ARBA" id="ARBA00022723"/>
    </source>
</evidence>
<evidence type="ECO:0000256" key="1">
    <source>
        <dbReference type="ARBA" id="ARBA00006247"/>
    </source>
</evidence>
<feature type="repeat" description="WD" evidence="7">
    <location>
        <begin position="81"/>
        <end position="112"/>
    </location>
</feature>
<dbReference type="Gene3D" id="2.130.10.10">
    <property type="entry name" value="YVTN repeat-like/Quinoprotein amine dehydrogenase"/>
    <property type="match status" value="2"/>
</dbReference>
<dbReference type="InterPro" id="IPR051458">
    <property type="entry name" value="Cyt/Met_Dipeptidase"/>
</dbReference>
<organism evidence="10 11">
    <name type="scientific">Russula ochroleuca</name>
    <dbReference type="NCBI Taxonomy" id="152965"/>
    <lineage>
        <taxon>Eukaryota</taxon>
        <taxon>Fungi</taxon>
        <taxon>Dikarya</taxon>
        <taxon>Basidiomycota</taxon>
        <taxon>Agaricomycotina</taxon>
        <taxon>Agaricomycetes</taxon>
        <taxon>Russulales</taxon>
        <taxon>Russulaceae</taxon>
        <taxon>Russula</taxon>
    </lineage>
</organism>
<dbReference type="GO" id="GO:0046872">
    <property type="term" value="F:metal ion binding"/>
    <property type="evidence" value="ECO:0007669"/>
    <property type="project" value="UniProtKB-KW"/>
</dbReference>
<evidence type="ECO:0000256" key="2">
    <source>
        <dbReference type="ARBA" id="ARBA00022574"/>
    </source>
</evidence>
<comment type="similarity">
    <text evidence="1">Belongs to the peptidase M20A family.</text>
</comment>
<proteinExistence type="inferred from homology"/>
<accession>A0A9P5JYX6</accession>
<dbReference type="AlphaFoldDB" id="A0A9P5JYX6"/>
<feature type="compositionally biased region" description="Polar residues" evidence="8">
    <location>
        <begin position="169"/>
        <end position="180"/>
    </location>
</feature>
<protein>
    <submittedName>
        <fullName evidence="10">Zn-dependent exopeptidase</fullName>
    </submittedName>
</protein>
<sequence>MLSLPWLTLPSGFLRPQRRSSNPASLSRNLHAVAPSLVHTLSQEENSILSVATGDNRIYSGSQNQNISVWDSRTYTLQTQLRGHTGSVLALEYASDKHWLFSSSGDSSVRVWCTKELTPLYVINPFLDTNSGDLFSLAWSPDLSTIYIGCQNTSLQWYNFRDSLDTGCTPPQQSSGTSTPRPAHKFFNSYPRSQRRSPDLESSNGINKLVQGGDGHVVLIDPPSPRAEFSIPAQNVIDSAHFGYVYCMVLIPSTRQGATSSPQKNILLATGSGDETVKVWKCLLNGLEPLTTIECTHGAVLSLVTREDILYAGCQDGYVRVWDMQTKTFIRTIIVQENVDILSLSILGPDLYVCSANGQVNRYSVTFDCTASWSAHSGIVLSSIITLNADPEEFELITGGNDGAINVWKIHPASADASNDDLHELLDDEGRNAYNDVLVFALSKFVSIPSVSSSPDHGEHCRQAAIWLTKCLAQLGASSKTAVHHPVVFACFQGAQTGLRKPRILFYGHYDVISAPQEGWESDPFKLTARNGYLYARGVADDKGPILAVACAAADLLRARKLDVDLLFLVEGEEETGSGGFVDAVQKHKDLIGDVDAILVSNSSWIACDIPSITYGLRGVVHCNIEISSRTKDSHSGIDGGGWDEPMRDMIQILAELTDRNRSVLIPGFYDKVRPLDKEEAALFRLLEAVTQLSATSLKSRWREPSLTIHSVRGSGPHNPTVIPASVTAQVSLRIVPDQVLDDVCVELVRHLRASFDALHSTNTIKVTVDHTADWWLGDLTHPWFLELERAIYDEWGAEPMRVREGGSVPCIPFLEKAFGCPALHLPMGQSSGQAHLPNEHISLSNLRHGKAVVERFLLAVAQSGVVPKSQKSEAQTPTIVG</sequence>
<keyword evidence="4" id="KW-0479">Metal-binding</keyword>
<feature type="repeat" description="WD" evidence="7">
    <location>
        <begin position="382"/>
        <end position="418"/>
    </location>
</feature>
<gene>
    <name evidence="10" type="ORF">DFH94DRAFT_811622</name>
</gene>
<evidence type="ECO:0000256" key="8">
    <source>
        <dbReference type="SAM" id="MobiDB-lite"/>
    </source>
</evidence>
<dbReference type="Pfam" id="PF01546">
    <property type="entry name" value="Peptidase_M20"/>
    <property type="match status" value="1"/>
</dbReference>
<dbReference type="PROSITE" id="PS50294">
    <property type="entry name" value="WD_REPEATS_REGION"/>
    <property type="match status" value="1"/>
</dbReference>
<dbReference type="SUPFAM" id="SSF53187">
    <property type="entry name" value="Zn-dependent exopeptidases"/>
    <property type="match status" value="1"/>
</dbReference>
<feature type="repeat" description="WD" evidence="7">
    <location>
        <begin position="310"/>
        <end position="332"/>
    </location>
</feature>
<dbReference type="GO" id="GO:0006751">
    <property type="term" value="P:glutathione catabolic process"/>
    <property type="evidence" value="ECO:0007669"/>
    <property type="project" value="InterPro"/>
</dbReference>
<dbReference type="Gene3D" id="3.40.630.10">
    <property type="entry name" value="Zn peptidases"/>
    <property type="match status" value="1"/>
</dbReference>
<keyword evidence="5" id="KW-0677">Repeat</keyword>
<dbReference type="SMART" id="SM00320">
    <property type="entry name" value="WD40"/>
    <property type="match status" value="6"/>
</dbReference>
<keyword evidence="6" id="KW-0378">Hydrolase</keyword>
<evidence type="ECO:0000313" key="10">
    <source>
        <dbReference type="EMBL" id="KAF8470421.1"/>
    </source>
</evidence>
<dbReference type="PANTHER" id="PTHR43270:SF8">
    <property type="entry name" value="DI- AND TRIPEPTIDASE DUG2-RELATED"/>
    <property type="match status" value="1"/>
</dbReference>
<dbReference type="Proteomes" id="UP000759537">
    <property type="component" value="Unassembled WGS sequence"/>
</dbReference>
<dbReference type="InterPro" id="IPR036322">
    <property type="entry name" value="WD40_repeat_dom_sf"/>
</dbReference>
<dbReference type="Pfam" id="PF07687">
    <property type="entry name" value="M20_dimer"/>
    <property type="match status" value="1"/>
</dbReference>
<dbReference type="PANTHER" id="PTHR43270">
    <property type="entry name" value="BETA-ALA-HIS DIPEPTIDASE"/>
    <property type="match status" value="1"/>
</dbReference>
<name>A0A9P5JYX6_9AGAM</name>
<dbReference type="EMBL" id="WHVB01000025">
    <property type="protein sequence ID" value="KAF8470421.1"/>
    <property type="molecule type" value="Genomic_DNA"/>
</dbReference>
<feature type="domain" description="Peptidase M20 dimerisation" evidence="9">
    <location>
        <begin position="615"/>
        <end position="754"/>
    </location>
</feature>
<evidence type="ECO:0000256" key="6">
    <source>
        <dbReference type="ARBA" id="ARBA00022801"/>
    </source>
</evidence>
<evidence type="ECO:0000259" key="9">
    <source>
        <dbReference type="Pfam" id="PF07687"/>
    </source>
</evidence>
<dbReference type="InterPro" id="IPR001680">
    <property type="entry name" value="WD40_rpt"/>
</dbReference>
<dbReference type="GO" id="GO:0008233">
    <property type="term" value="F:peptidase activity"/>
    <property type="evidence" value="ECO:0007669"/>
    <property type="project" value="UniProtKB-KW"/>
</dbReference>
<reference evidence="10" key="2">
    <citation type="journal article" date="2020" name="Nat. Commun.">
        <title>Large-scale genome sequencing of mycorrhizal fungi provides insights into the early evolution of symbiotic traits.</title>
        <authorList>
            <person name="Miyauchi S."/>
            <person name="Kiss E."/>
            <person name="Kuo A."/>
            <person name="Drula E."/>
            <person name="Kohler A."/>
            <person name="Sanchez-Garcia M."/>
            <person name="Morin E."/>
            <person name="Andreopoulos B."/>
            <person name="Barry K.W."/>
            <person name="Bonito G."/>
            <person name="Buee M."/>
            <person name="Carver A."/>
            <person name="Chen C."/>
            <person name="Cichocki N."/>
            <person name="Clum A."/>
            <person name="Culley D."/>
            <person name="Crous P.W."/>
            <person name="Fauchery L."/>
            <person name="Girlanda M."/>
            <person name="Hayes R.D."/>
            <person name="Keri Z."/>
            <person name="LaButti K."/>
            <person name="Lipzen A."/>
            <person name="Lombard V."/>
            <person name="Magnuson J."/>
            <person name="Maillard F."/>
            <person name="Murat C."/>
            <person name="Nolan M."/>
            <person name="Ohm R.A."/>
            <person name="Pangilinan J."/>
            <person name="Pereira M.F."/>
            <person name="Perotto S."/>
            <person name="Peter M."/>
            <person name="Pfister S."/>
            <person name="Riley R."/>
            <person name="Sitrit Y."/>
            <person name="Stielow J.B."/>
            <person name="Szollosi G."/>
            <person name="Zifcakova L."/>
            <person name="Stursova M."/>
            <person name="Spatafora J.W."/>
            <person name="Tedersoo L."/>
            <person name="Vaario L.M."/>
            <person name="Yamada A."/>
            <person name="Yan M."/>
            <person name="Wang P."/>
            <person name="Xu J."/>
            <person name="Bruns T."/>
            <person name="Baldrian P."/>
            <person name="Vilgalys R."/>
            <person name="Dunand C."/>
            <person name="Henrissat B."/>
            <person name="Grigoriev I.V."/>
            <person name="Hibbett D."/>
            <person name="Nagy L.G."/>
            <person name="Martin F.M."/>
        </authorList>
    </citation>
    <scope>NUCLEOTIDE SEQUENCE</scope>
    <source>
        <strain evidence="10">Prilba</strain>
    </source>
</reference>
<dbReference type="Pfam" id="PF00400">
    <property type="entry name" value="WD40"/>
    <property type="match status" value="3"/>
</dbReference>
<dbReference type="OrthoDB" id="7832001at2759"/>
<dbReference type="InterPro" id="IPR011650">
    <property type="entry name" value="Peptidase_M20_dimer"/>
</dbReference>
<keyword evidence="3" id="KW-0645">Protease</keyword>
<dbReference type="InterPro" id="IPR036264">
    <property type="entry name" value="Bact_exopeptidase_dim_dom"/>
</dbReference>
<reference evidence="10" key="1">
    <citation type="submission" date="2019-10" db="EMBL/GenBank/DDBJ databases">
        <authorList>
            <consortium name="DOE Joint Genome Institute"/>
            <person name="Kuo A."/>
            <person name="Miyauchi S."/>
            <person name="Kiss E."/>
            <person name="Drula E."/>
            <person name="Kohler A."/>
            <person name="Sanchez-Garcia M."/>
            <person name="Andreopoulos B."/>
            <person name="Barry K.W."/>
            <person name="Bonito G."/>
            <person name="Buee M."/>
            <person name="Carver A."/>
            <person name="Chen C."/>
            <person name="Cichocki N."/>
            <person name="Clum A."/>
            <person name="Culley D."/>
            <person name="Crous P.W."/>
            <person name="Fauchery L."/>
            <person name="Girlanda M."/>
            <person name="Hayes R."/>
            <person name="Keri Z."/>
            <person name="LaButti K."/>
            <person name="Lipzen A."/>
            <person name="Lombard V."/>
            <person name="Magnuson J."/>
            <person name="Maillard F."/>
            <person name="Morin E."/>
            <person name="Murat C."/>
            <person name="Nolan M."/>
            <person name="Ohm R."/>
            <person name="Pangilinan J."/>
            <person name="Pereira M."/>
            <person name="Perotto S."/>
            <person name="Peter M."/>
            <person name="Riley R."/>
            <person name="Sitrit Y."/>
            <person name="Stielow B."/>
            <person name="Szollosi G."/>
            <person name="Zifcakova L."/>
            <person name="Stursova M."/>
            <person name="Spatafora J.W."/>
            <person name="Tedersoo L."/>
            <person name="Vaario L.-M."/>
            <person name="Yamada A."/>
            <person name="Yan M."/>
            <person name="Wang P."/>
            <person name="Xu J."/>
            <person name="Bruns T."/>
            <person name="Baldrian P."/>
            <person name="Vilgalys R."/>
            <person name="Henrissat B."/>
            <person name="Grigoriev I.V."/>
            <person name="Hibbett D."/>
            <person name="Nagy L.G."/>
            <person name="Martin F.M."/>
        </authorList>
    </citation>
    <scope>NUCLEOTIDE SEQUENCE</scope>
    <source>
        <strain evidence="10">Prilba</strain>
    </source>
</reference>
<dbReference type="PIRSF" id="PIRSF037237">
    <property type="entry name" value="Peptidase_WD_repeats_DUG2"/>
    <property type="match status" value="1"/>
</dbReference>
<evidence type="ECO:0000256" key="7">
    <source>
        <dbReference type="PROSITE-ProRule" id="PRU00221"/>
    </source>
</evidence>
<dbReference type="InterPro" id="IPR020472">
    <property type="entry name" value="WD40_PAC1"/>
</dbReference>
<dbReference type="Gene3D" id="3.30.70.360">
    <property type="match status" value="1"/>
</dbReference>
<dbReference type="InterPro" id="IPR017149">
    <property type="entry name" value="GSH_degradosome_Dug2"/>
</dbReference>
<keyword evidence="2 7" id="KW-0853">WD repeat</keyword>
<comment type="caution">
    <text evidence="10">The sequence shown here is derived from an EMBL/GenBank/DDBJ whole genome shotgun (WGS) entry which is preliminary data.</text>
</comment>
<dbReference type="GO" id="GO:0006508">
    <property type="term" value="P:proteolysis"/>
    <property type="evidence" value="ECO:0007669"/>
    <property type="project" value="UniProtKB-KW"/>
</dbReference>
<dbReference type="InterPro" id="IPR015943">
    <property type="entry name" value="WD40/YVTN_repeat-like_dom_sf"/>
</dbReference>